<gene>
    <name evidence="1" type="ORF">cpu_04390</name>
</gene>
<proteinExistence type="predicted"/>
<dbReference type="RefSeq" id="WP_075858364.1">
    <property type="nucleotide sequence ID" value="NZ_BDJK01000006.1"/>
</dbReference>
<comment type="caution">
    <text evidence="1">The sequence shown here is derived from an EMBL/GenBank/DDBJ whole genome shotgun (WGS) entry which is preliminary data.</text>
</comment>
<keyword evidence="2" id="KW-1185">Reference proteome</keyword>
<dbReference type="Pfam" id="PF19842">
    <property type="entry name" value="YqeC"/>
    <property type="match status" value="1"/>
</dbReference>
<protein>
    <recommendedName>
        <fullName evidence="3">Selenium-dependent hydroxylase accessory protein YqeC</fullName>
    </recommendedName>
</protein>
<name>A0A1L8CSX8_9THEO</name>
<dbReference type="NCBIfam" id="TIGR03172">
    <property type="entry name" value="selenium cofactor biosynthesis protein YqeC"/>
    <property type="match status" value="1"/>
</dbReference>
<organism evidence="1 2">
    <name type="scientific">Carboxydothermus pertinax</name>
    <dbReference type="NCBI Taxonomy" id="870242"/>
    <lineage>
        <taxon>Bacteria</taxon>
        <taxon>Bacillati</taxon>
        <taxon>Bacillota</taxon>
        <taxon>Clostridia</taxon>
        <taxon>Thermoanaerobacterales</taxon>
        <taxon>Thermoanaerobacteraceae</taxon>
        <taxon>Carboxydothermus</taxon>
    </lineage>
</organism>
<dbReference type="Proteomes" id="UP000187485">
    <property type="component" value="Unassembled WGS sequence"/>
</dbReference>
<reference evidence="2" key="1">
    <citation type="submission" date="2016-12" db="EMBL/GenBank/DDBJ databases">
        <title>Draft Genome Sequences od Carboxydothermus pertinax and islandicus, Hydrogenogenic Carboxydotrophic Bacteria.</title>
        <authorList>
            <person name="Fukuyama Y."/>
            <person name="Ohmae K."/>
            <person name="Yoneda Y."/>
            <person name="Yoshida T."/>
            <person name="Sako Y."/>
        </authorList>
    </citation>
    <scope>NUCLEOTIDE SEQUENCE [LARGE SCALE GENOMIC DNA]</scope>
    <source>
        <strain evidence="2">Ug1</strain>
    </source>
</reference>
<dbReference type="OrthoDB" id="9797742at2"/>
<dbReference type="STRING" id="870242.cpu_04390"/>
<sequence length="226" mass="25422">MINFAGYSLPEPIWLTGGGGKTSLMYYLAQNITGPLLLTTTTKLAYPPREEVPFYQAESLDQLLPLFHEGRKVLAGKRVEKEKIIGFSPEEIEKFYRHNPIPMLIEADGSNRRPLKIHLAHEPVLPQVPATVIAVIGLSALNKPYSSEYIHRGKNIPGRIITPEDLLKLVREGKYFSPRTKNKVVFLNQAEVIEKRLLEEVITLFKAIPDLLVTYGSLKEGYILSG</sequence>
<dbReference type="EMBL" id="BDJK01000006">
    <property type="protein sequence ID" value="GAV21929.1"/>
    <property type="molecule type" value="Genomic_DNA"/>
</dbReference>
<dbReference type="InterPro" id="IPR017587">
    <property type="entry name" value="YqeC"/>
</dbReference>
<accession>A0A1L8CSX8</accession>
<evidence type="ECO:0000313" key="1">
    <source>
        <dbReference type="EMBL" id="GAV21929.1"/>
    </source>
</evidence>
<evidence type="ECO:0008006" key="3">
    <source>
        <dbReference type="Google" id="ProtNLM"/>
    </source>
</evidence>
<dbReference type="AlphaFoldDB" id="A0A1L8CSX8"/>
<evidence type="ECO:0000313" key="2">
    <source>
        <dbReference type="Proteomes" id="UP000187485"/>
    </source>
</evidence>